<dbReference type="GO" id="GO:0070475">
    <property type="term" value="P:rRNA base methylation"/>
    <property type="evidence" value="ECO:0007669"/>
    <property type="project" value="TreeGrafter"/>
</dbReference>
<dbReference type="AlphaFoldDB" id="A0A7J0BLF7"/>
<proteinExistence type="inferred from homology"/>
<keyword evidence="5 10" id="KW-0489">Methyltransferase</keyword>
<dbReference type="Proteomes" id="UP000503840">
    <property type="component" value="Unassembled WGS sequence"/>
</dbReference>
<dbReference type="NCBIfam" id="TIGR00046">
    <property type="entry name" value="RsmE family RNA methyltransferase"/>
    <property type="match status" value="1"/>
</dbReference>
<name>A0A7J0BLF7_9BACT</name>
<dbReference type="PIRSF" id="PIRSF015601">
    <property type="entry name" value="MTase_slr0722"/>
    <property type="match status" value="1"/>
</dbReference>
<dbReference type="Pfam" id="PF04452">
    <property type="entry name" value="Methyltrans_RNA"/>
    <property type="match status" value="1"/>
</dbReference>
<dbReference type="PANTHER" id="PTHR30027">
    <property type="entry name" value="RIBOSOMAL RNA SMALL SUBUNIT METHYLTRANSFERASE E"/>
    <property type="match status" value="1"/>
</dbReference>
<protein>
    <recommendedName>
        <fullName evidence="10">Ribosomal RNA small subunit methyltransferase E</fullName>
        <ecNumber evidence="10">2.1.1.193</ecNumber>
    </recommendedName>
</protein>
<evidence type="ECO:0000313" key="13">
    <source>
        <dbReference type="EMBL" id="GFM33914.1"/>
    </source>
</evidence>
<dbReference type="GO" id="GO:0070042">
    <property type="term" value="F:rRNA (uridine-N3-)-methyltransferase activity"/>
    <property type="evidence" value="ECO:0007669"/>
    <property type="project" value="TreeGrafter"/>
</dbReference>
<dbReference type="InterPro" id="IPR015947">
    <property type="entry name" value="PUA-like_sf"/>
</dbReference>
<dbReference type="EMBL" id="BLVO01000013">
    <property type="protein sequence ID" value="GFM33914.1"/>
    <property type="molecule type" value="Genomic_DNA"/>
</dbReference>
<keyword evidence="3 10" id="KW-0963">Cytoplasm</keyword>
<dbReference type="PANTHER" id="PTHR30027:SF3">
    <property type="entry name" value="16S RRNA (URACIL(1498)-N(3))-METHYLTRANSFERASE"/>
    <property type="match status" value="1"/>
</dbReference>
<dbReference type="Pfam" id="PF20260">
    <property type="entry name" value="PUA_4"/>
    <property type="match status" value="1"/>
</dbReference>
<evidence type="ECO:0000313" key="14">
    <source>
        <dbReference type="Proteomes" id="UP000503840"/>
    </source>
</evidence>
<comment type="similarity">
    <text evidence="2 10">Belongs to the RNA methyltransferase RsmE family.</text>
</comment>
<gene>
    <name evidence="13" type="ORF">DSM101010T_22790</name>
</gene>
<evidence type="ECO:0000256" key="4">
    <source>
        <dbReference type="ARBA" id="ARBA00022552"/>
    </source>
</evidence>
<comment type="catalytic activity">
    <reaction evidence="9 10">
        <text>uridine(1498) in 16S rRNA + S-adenosyl-L-methionine = N(3)-methyluridine(1498) in 16S rRNA + S-adenosyl-L-homocysteine + H(+)</text>
        <dbReference type="Rhea" id="RHEA:42920"/>
        <dbReference type="Rhea" id="RHEA-COMP:10283"/>
        <dbReference type="Rhea" id="RHEA-COMP:10284"/>
        <dbReference type="ChEBI" id="CHEBI:15378"/>
        <dbReference type="ChEBI" id="CHEBI:57856"/>
        <dbReference type="ChEBI" id="CHEBI:59789"/>
        <dbReference type="ChEBI" id="CHEBI:65315"/>
        <dbReference type="ChEBI" id="CHEBI:74502"/>
        <dbReference type="EC" id="2.1.1.193"/>
    </reaction>
</comment>
<keyword evidence="7 10" id="KW-0949">S-adenosyl-L-methionine</keyword>
<dbReference type="RefSeq" id="WP_174405561.1">
    <property type="nucleotide sequence ID" value="NZ_BLVO01000013.1"/>
</dbReference>
<dbReference type="GO" id="GO:0005737">
    <property type="term" value="C:cytoplasm"/>
    <property type="evidence" value="ECO:0007669"/>
    <property type="project" value="UniProtKB-SubCell"/>
</dbReference>
<dbReference type="InterPro" id="IPR046886">
    <property type="entry name" value="RsmE_MTase_dom"/>
</dbReference>
<evidence type="ECO:0000256" key="2">
    <source>
        <dbReference type="ARBA" id="ARBA00005528"/>
    </source>
</evidence>
<dbReference type="SUPFAM" id="SSF88697">
    <property type="entry name" value="PUA domain-like"/>
    <property type="match status" value="1"/>
</dbReference>
<sequence>MKTFYLPPEEWREPYALEGQEARHLVKVLRARAGDLIRLLDGRGREGTFRITATEKQRVALTLEVLVEHPAPSGSTVLALGWAKSVRRGWLLEKAVELEAGGVWLWQADRSQSHVPEDIKESWEGQMIAGAKQSVNPWLPELRTIPEGVEGLVALAPEFDRTLILWEGQSPSALLSPAMLGGNGRTLFVVGPEGGFSDREVRVLTEGGFTPVSLGRRILRWETAALLCLGLDWWHRELNASSPTENGGRP</sequence>
<keyword evidence="14" id="KW-1185">Reference proteome</keyword>
<evidence type="ECO:0000256" key="6">
    <source>
        <dbReference type="ARBA" id="ARBA00022679"/>
    </source>
</evidence>
<dbReference type="NCBIfam" id="NF008703">
    <property type="entry name" value="PRK11713.6-2"/>
    <property type="match status" value="1"/>
</dbReference>
<accession>A0A7J0BLF7</accession>
<feature type="domain" description="Ribosomal RNA small subunit methyltransferase E methyltransferase" evidence="11">
    <location>
        <begin position="75"/>
        <end position="230"/>
    </location>
</feature>
<dbReference type="EC" id="2.1.1.193" evidence="10"/>
<keyword evidence="6 10" id="KW-0808">Transferase</keyword>
<dbReference type="Gene3D" id="3.40.1280.10">
    <property type="match status" value="1"/>
</dbReference>
<evidence type="ECO:0000256" key="8">
    <source>
        <dbReference type="ARBA" id="ARBA00025699"/>
    </source>
</evidence>
<dbReference type="InterPro" id="IPR006700">
    <property type="entry name" value="RsmE"/>
</dbReference>
<dbReference type="InterPro" id="IPR046887">
    <property type="entry name" value="RsmE_PUA-like"/>
</dbReference>
<comment type="caution">
    <text evidence="13">The sequence shown here is derived from an EMBL/GenBank/DDBJ whole genome shotgun (WGS) entry which is preliminary data.</text>
</comment>
<organism evidence="13 14">
    <name type="scientific">Desulfovibrio subterraneus</name>
    <dbReference type="NCBI Taxonomy" id="2718620"/>
    <lineage>
        <taxon>Bacteria</taxon>
        <taxon>Pseudomonadati</taxon>
        <taxon>Thermodesulfobacteriota</taxon>
        <taxon>Desulfovibrionia</taxon>
        <taxon>Desulfovibrionales</taxon>
        <taxon>Desulfovibrionaceae</taxon>
        <taxon>Desulfovibrio</taxon>
    </lineage>
</organism>
<evidence type="ECO:0000256" key="3">
    <source>
        <dbReference type="ARBA" id="ARBA00022490"/>
    </source>
</evidence>
<dbReference type="SUPFAM" id="SSF75217">
    <property type="entry name" value="alpha/beta knot"/>
    <property type="match status" value="1"/>
</dbReference>
<evidence type="ECO:0000256" key="7">
    <source>
        <dbReference type="ARBA" id="ARBA00022691"/>
    </source>
</evidence>
<dbReference type="CDD" id="cd18084">
    <property type="entry name" value="RsmE-like"/>
    <property type="match status" value="1"/>
</dbReference>
<evidence type="ECO:0000256" key="5">
    <source>
        <dbReference type="ARBA" id="ARBA00022603"/>
    </source>
</evidence>
<evidence type="ECO:0000259" key="11">
    <source>
        <dbReference type="Pfam" id="PF04452"/>
    </source>
</evidence>
<dbReference type="InterPro" id="IPR029026">
    <property type="entry name" value="tRNA_m1G_MTases_N"/>
</dbReference>
<evidence type="ECO:0000256" key="9">
    <source>
        <dbReference type="ARBA" id="ARBA00047944"/>
    </source>
</evidence>
<keyword evidence="4 10" id="KW-0698">rRNA processing</keyword>
<comment type="function">
    <text evidence="8 10">Specifically methylates the N3 position of the uracil ring of uridine 1498 (m3U1498) in 16S rRNA. Acts on the fully assembled 30S ribosomal subunit.</text>
</comment>
<evidence type="ECO:0000256" key="1">
    <source>
        <dbReference type="ARBA" id="ARBA00004496"/>
    </source>
</evidence>
<evidence type="ECO:0000256" key="10">
    <source>
        <dbReference type="PIRNR" id="PIRNR015601"/>
    </source>
</evidence>
<comment type="subcellular location">
    <subcellularLocation>
        <location evidence="1 10">Cytoplasm</location>
    </subcellularLocation>
</comment>
<feature type="domain" description="Ribosomal RNA small subunit methyltransferase E PUA-like" evidence="12">
    <location>
        <begin position="17"/>
        <end position="63"/>
    </location>
</feature>
<reference evidence="13 14" key="1">
    <citation type="submission" date="2020-05" db="EMBL/GenBank/DDBJ databases">
        <title>Draft genome sequence of Desulfovibrio sp. strain HN2T.</title>
        <authorList>
            <person name="Ueno A."/>
            <person name="Tamazawa S."/>
            <person name="Tamamura S."/>
            <person name="Murakami T."/>
            <person name="Kiyama T."/>
            <person name="Inomata H."/>
            <person name="Amano Y."/>
            <person name="Miyakawa K."/>
            <person name="Tamaki H."/>
            <person name="Naganuma T."/>
            <person name="Kaneko K."/>
        </authorList>
    </citation>
    <scope>NUCLEOTIDE SEQUENCE [LARGE SCALE GENOMIC DNA]</scope>
    <source>
        <strain evidence="13 14">HN2</strain>
    </source>
</reference>
<dbReference type="InterPro" id="IPR029028">
    <property type="entry name" value="Alpha/beta_knot_MTases"/>
</dbReference>
<evidence type="ECO:0000259" key="12">
    <source>
        <dbReference type="Pfam" id="PF20260"/>
    </source>
</evidence>